<dbReference type="AlphaFoldDB" id="A0A1B6EPP4"/>
<feature type="non-terminal residue" evidence="1">
    <location>
        <position position="123"/>
    </location>
</feature>
<accession>A0A1B6EPP4</accession>
<proteinExistence type="predicted"/>
<name>A0A1B6EPP4_9HEMI</name>
<feature type="non-terminal residue" evidence="1">
    <location>
        <position position="1"/>
    </location>
</feature>
<gene>
    <name evidence="1" type="ORF">g.48094</name>
</gene>
<dbReference type="EMBL" id="GECZ01029871">
    <property type="protein sequence ID" value="JAS39898.1"/>
    <property type="molecule type" value="Transcribed_RNA"/>
</dbReference>
<evidence type="ECO:0000313" key="1">
    <source>
        <dbReference type="EMBL" id="JAS39898.1"/>
    </source>
</evidence>
<sequence>TGSLPPFNETLKNSGANISMASSFNSNYPSYNMLVPVLSLNQDGADMRLNNEQDLDEFCIMNSTSSNGGNCASLAVGANANNRQYSLLQNAQCNFNLQLQDEEEVMDSSYENGMSILSNGAYG</sequence>
<organism evidence="1">
    <name type="scientific">Cuerna arida</name>
    <dbReference type="NCBI Taxonomy" id="1464854"/>
    <lineage>
        <taxon>Eukaryota</taxon>
        <taxon>Metazoa</taxon>
        <taxon>Ecdysozoa</taxon>
        <taxon>Arthropoda</taxon>
        <taxon>Hexapoda</taxon>
        <taxon>Insecta</taxon>
        <taxon>Pterygota</taxon>
        <taxon>Neoptera</taxon>
        <taxon>Paraneoptera</taxon>
        <taxon>Hemiptera</taxon>
        <taxon>Auchenorrhyncha</taxon>
        <taxon>Membracoidea</taxon>
        <taxon>Cicadellidae</taxon>
        <taxon>Cicadellinae</taxon>
        <taxon>Proconiini</taxon>
        <taxon>Cuerna</taxon>
    </lineage>
</organism>
<reference evidence="1" key="1">
    <citation type="submission" date="2015-11" db="EMBL/GenBank/DDBJ databases">
        <title>De novo transcriptome assembly of four potential Pierce s Disease insect vectors from Arizona vineyards.</title>
        <authorList>
            <person name="Tassone E.E."/>
        </authorList>
    </citation>
    <scope>NUCLEOTIDE SEQUENCE</scope>
</reference>
<protein>
    <submittedName>
        <fullName evidence="1">Uncharacterized protein</fullName>
    </submittedName>
</protein>